<name>A0AAW1HMC7_SAPOF</name>
<evidence type="ECO:0000313" key="4">
    <source>
        <dbReference type="EMBL" id="KAK9677623.1"/>
    </source>
</evidence>
<dbReference type="GO" id="GO:0008270">
    <property type="term" value="F:zinc ion binding"/>
    <property type="evidence" value="ECO:0007669"/>
    <property type="project" value="UniProtKB-KW"/>
</dbReference>
<feature type="compositionally biased region" description="Basic and acidic residues" evidence="2">
    <location>
        <begin position="291"/>
        <end position="310"/>
    </location>
</feature>
<dbReference type="Proteomes" id="UP001443914">
    <property type="component" value="Unassembled WGS sequence"/>
</dbReference>
<dbReference type="EMBL" id="JBDFQZ010000011">
    <property type="protein sequence ID" value="KAK9677623.1"/>
    <property type="molecule type" value="Genomic_DNA"/>
</dbReference>
<comment type="caution">
    <text evidence="4">The sequence shown here is derived from an EMBL/GenBank/DDBJ whole genome shotgun (WGS) entry which is preliminary data.</text>
</comment>
<evidence type="ECO:0000256" key="2">
    <source>
        <dbReference type="SAM" id="MobiDB-lite"/>
    </source>
</evidence>
<keyword evidence="1" id="KW-0862">Zinc</keyword>
<evidence type="ECO:0000259" key="3">
    <source>
        <dbReference type="PROSITE" id="PS50158"/>
    </source>
</evidence>
<dbReference type="AlphaFoldDB" id="A0AAW1HMC7"/>
<feature type="domain" description="CCHC-type" evidence="3">
    <location>
        <begin position="315"/>
        <end position="329"/>
    </location>
</feature>
<dbReference type="PANTHER" id="PTHR33325">
    <property type="entry name" value="ZINC FINGER, CCHC-TYPE-RELATED"/>
    <property type="match status" value="1"/>
</dbReference>
<sequence length="405" mass="46387">MGCLIRVEKAQYGPVPLCRAEFVEPDEIWLVGTTHVDRASVEHVDRVVRALRPDNVVVELCRSRHLITSNLAKLDFVALDISGNNYLPWVLDAEIHLDANGLGETIKEGNTATTQNKAKALIFPRHHLCEGLKYEYLTIKDPLTLWKYLKERYDHLKTVILPKPRFDWLHLRLQDFKSVNDYNSTMFRITAQLELCGEKVSDADKGFKRYCELVSCLLVAEQNNEILLKNHQSRPTGTDPFPEVNATKYENRNKGHARIRGRGRGRGTWNTRVNYQGGRNGKFKNSYSNQKNDRKCGPREDPRDGSRDRNIVNFCHRCGGKGHWARTCRAPPHVVDSYHRSLNDNKGKKIETNFIAEQEKVETNFADTNESQPFNYDYLDVSDFFSDPDGRIDHLIGDGSVQASD</sequence>
<keyword evidence="1" id="KW-0479">Metal-binding</keyword>
<keyword evidence="1" id="KW-0863">Zinc-finger</keyword>
<dbReference type="InterPro" id="IPR001878">
    <property type="entry name" value="Znf_CCHC"/>
</dbReference>
<feature type="region of interest" description="Disordered" evidence="2">
    <location>
        <begin position="256"/>
        <end position="310"/>
    </location>
</feature>
<feature type="compositionally biased region" description="Basic residues" evidence="2">
    <location>
        <begin position="256"/>
        <end position="265"/>
    </location>
</feature>
<keyword evidence="5" id="KW-1185">Reference proteome</keyword>
<gene>
    <name evidence="4" type="ORF">RND81_11G156400</name>
</gene>
<accession>A0AAW1HMC7</accession>
<dbReference type="GO" id="GO:0003676">
    <property type="term" value="F:nucleic acid binding"/>
    <property type="evidence" value="ECO:0007669"/>
    <property type="project" value="InterPro"/>
</dbReference>
<reference evidence="4" key="1">
    <citation type="submission" date="2024-03" db="EMBL/GenBank/DDBJ databases">
        <title>WGS assembly of Saponaria officinalis var. Norfolk2.</title>
        <authorList>
            <person name="Jenkins J."/>
            <person name="Shu S."/>
            <person name="Grimwood J."/>
            <person name="Barry K."/>
            <person name="Goodstein D."/>
            <person name="Schmutz J."/>
            <person name="Leebens-Mack J."/>
            <person name="Osbourn A."/>
        </authorList>
    </citation>
    <scope>NUCLEOTIDE SEQUENCE [LARGE SCALE GENOMIC DNA]</scope>
    <source>
        <strain evidence="4">JIC</strain>
    </source>
</reference>
<proteinExistence type="predicted"/>
<evidence type="ECO:0000256" key="1">
    <source>
        <dbReference type="PROSITE-ProRule" id="PRU00047"/>
    </source>
</evidence>
<organism evidence="4 5">
    <name type="scientific">Saponaria officinalis</name>
    <name type="common">Common soapwort</name>
    <name type="synonym">Lychnis saponaria</name>
    <dbReference type="NCBI Taxonomy" id="3572"/>
    <lineage>
        <taxon>Eukaryota</taxon>
        <taxon>Viridiplantae</taxon>
        <taxon>Streptophyta</taxon>
        <taxon>Embryophyta</taxon>
        <taxon>Tracheophyta</taxon>
        <taxon>Spermatophyta</taxon>
        <taxon>Magnoliopsida</taxon>
        <taxon>eudicotyledons</taxon>
        <taxon>Gunneridae</taxon>
        <taxon>Pentapetalae</taxon>
        <taxon>Caryophyllales</taxon>
        <taxon>Caryophyllaceae</taxon>
        <taxon>Caryophylleae</taxon>
        <taxon>Saponaria</taxon>
    </lineage>
</organism>
<protein>
    <recommendedName>
        <fullName evidence="3">CCHC-type domain-containing protein</fullName>
    </recommendedName>
</protein>
<dbReference type="PROSITE" id="PS50158">
    <property type="entry name" value="ZF_CCHC"/>
    <property type="match status" value="1"/>
</dbReference>
<evidence type="ECO:0000313" key="5">
    <source>
        <dbReference type="Proteomes" id="UP001443914"/>
    </source>
</evidence>
<dbReference type="PANTHER" id="PTHR33325:SF11">
    <property type="entry name" value="COLD SHOCK DOMAIN-CONTAINING PROTEIN 4-LIKE"/>
    <property type="match status" value="1"/>
</dbReference>